<gene>
    <name evidence="2" type="primary">tsaB</name>
    <name evidence="2" type="ORF">FYJ24_03135</name>
</gene>
<evidence type="ECO:0000259" key="1">
    <source>
        <dbReference type="Pfam" id="PF00814"/>
    </source>
</evidence>
<dbReference type="InterPro" id="IPR022496">
    <property type="entry name" value="T6A_TsaB"/>
</dbReference>
<name>A0A6N7VPW4_9ACTO</name>
<protein>
    <submittedName>
        <fullName evidence="2">tRNA (Adenosine(37)-N6)-threonylcarbamoyltransferase complex dimerization subunit type 1 TsaB</fullName>
    </submittedName>
</protein>
<dbReference type="Proteomes" id="UP000470875">
    <property type="component" value="Unassembled WGS sequence"/>
</dbReference>
<evidence type="ECO:0000313" key="3">
    <source>
        <dbReference type="Proteomes" id="UP000470875"/>
    </source>
</evidence>
<dbReference type="Gene3D" id="3.30.420.40">
    <property type="match status" value="1"/>
</dbReference>
<keyword evidence="3" id="KW-1185">Reference proteome</keyword>
<dbReference type="RefSeq" id="WP_154543519.1">
    <property type="nucleotide sequence ID" value="NZ_VULO01000003.1"/>
</dbReference>
<proteinExistence type="predicted"/>
<feature type="domain" description="Gcp-like" evidence="1">
    <location>
        <begin position="32"/>
        <end position="153"/>
    </location>
</feature>
<dbReference type="AlphaFoldDB" id="A0A6N7VPW4"/>
<keyword evidence="2" id="KW-0808">Transferase</keyword>
<dbReference type="InterPro" id="IPR000905">
    <property type="entry name" value="Gcp-like_dom"/>
</dbReference>
<dbReference type="GO" id="GO:0016740">
    <property type="term" value="F:transferase activity"/>
    <property type="evidence" value="ECO:0007669"/>
    <property type="project" value="UniProtKB-KW"/>
</dbReference>
<dbReference type="Pfam" id="PF00814">
    <property type="entry name" value="TsaD"/>
    <property type="match status" value="1"/>
</dbReference>
<accession>A0A6N7VPW4</accession>
<comment type="caution">
    <text evidence="2">The sequence shown here is derived from an EMBL/GenBank/DDBJ whole genome shotgun (WGS) entry which is preliminary data.</text>
</comment>
<dbReference type="EMBL" id="VULO01000003">
    <property type="protein sequence ID" value="MSS83767.1"/>
    <property type="molecule type" value="Genomic_DNA"/>
</dbReference>
<dbReference type="SUPFAM" id="SSF53067">
    <property type="entry name" value="Actin-like ATPase domain"/>
    <property type="match status" value="2"/>
</dbReference>
<organism evidence="2 3">
    <name type="scientific">Scrofimicrobium canadense</name>
    <dbReference type="NCBI Taxonomy" id="2652290"/>
    <lineage>
        <taxon>Bacteria</taxon>
        <taxon>Bacillati</taxon>
        <taxon>Actinomycetota</taxon>
        <taxon>Actinomycetes</taxon>
        <taxon>Actinomycetales</taxon>
        <taxon>Actinomycetaceae</taxon>
        <taxon>Scrofimicrobium</taxon>
    </lineage>
</organism>
<dbReference type="NCBIfam" id="TIGR03725">
    <property type="entry name" value="T6A_YeaZ"/>
    <property type="match status" value="1"/>
</dbReference>
<dbReference type="InterPro" id="IPR043129">
    <property type="entry name" value="ATPase_NBD"/>
</dbReference>
<dbReference type="GO" id="GO:0002949">
    <property type="term" value="P:tRNA threonylcarbamoyladenosine modification"/>
    <property type="evidence" value="ECO:0007669"/>
    <property type="project" value="InterPro"/>
</dbReference>
<sequence>MIDLCIDTSAGSSVAVMRDGEVVARGYEDNPRMHAEALTPLIEQARSEAGVAPGSWDRVLVGTGPAPFTGLRAGLITAKVIAKASGAQLHGIPSLAVLAKAHLGNEVGEVVTAMSDARRGEVYWAVYRNGEEGLEEVRPPYVGKTAEEQGRVVGPGVPVDVTVMPALVEEYLARGEDTPVQPLYLRRPDIHGA</sequence>
<reference evidence="2 3" key="1">
    <citation type="submission" date="2019-08" db="EMBL/GenBank/DDBJ databases">
        <title>In-depth cultivation of the pig gut microbiome towards novel bacterial diversity and tailored functional studies.</title>
        <authorList>
            <person name="Wylensek D."/>
            <person name="Hitch T.C.A."/>
            <person name="Clavel T."/>
        </authorList>
    </citation>
    <scope>NUCLEOTIDE SEQUENCE [LARGE SCALE GENOMIC DNA]</scope>
    <source>
        <strain evidence="2 3">WB03_NA08</strain>
    </source>
</reference>
<evidence type="ECO:0000313" key="2">
    <source>
        <dbReference type="EMBL" id="MSS83767.1"/>
    </source>
</evidence>